<feature type="domain" description="N-end rule aminoacyl transferase C-terminal" evidence="2">
    <location>
        <begin position="77"/>
        <end position="221"/>
    </location>
</feature>
<dbReference type="GO" id="GO:0004057">
    <property type="term" value="F:arginyl-tRNA--protein transferase activity"/>
    <property type="evidence" value="ECO:0007669"/>
    <property type="project" value="InterPro"/>
</dbReference>
<dbReference type="PANTHER" id="PTHR21367:SF1">
    <property type="entry name" value="ARGINYL-TRNA--PROTEIN TRANSFERASE 1"/>
    <property type="match status" value="1"/>
</dbReference>
<dbReference type="PANTHER" id="PTHR21367">
    <property type="entry name" value="ARGININE-TRNA-PROTEIN TRANSFERASE 1"/>
    <property type="match status" value="1"/>
</dbReference>
<protein>
    <recommendedName>
        <fullName evidence="2">N-end rule aminoacyl transferase C-terminal domain-containing protein</fullName>
    </recommendedName>
</protein>
<proteinExistence type="predicted"/>
<dbReference type="Pfam" id="PF04377">
    <property type="entry name" value="ATE_C"/>
    <property type="match status" value="1"/>
</dbReference>
<gene>
    <name evidence="3" type="primary">C4XXN5</name>
</gene>
<accession>A0A5K1K4I5</accession>
<dbReference type="EMBL" id="LR728573">
    <property type="protein sequence ID" value="VWP00538.1"/>
    <property type="molecule type" value="Genomic_DNA"/>
</dbReference>
<dbReference type="InterPro" id="IPR007472">
    <property type="entry name" value="N-end_Aminoacyl_Trfase_C"/>
</dbReference>
<dbReference type="AlphaFoldDB" id="A0A5K1K4I5"/>
<feature type="region of interest" description="Disordered" evidence="1">
    <location>
        <begin position="12"/>
        <end position="34"/>
    </location>
</feature>
<evidence type="ECO:0000259" key="2">
    <source>
        <dbReference type="Pfam" id="PF04377"/>
    </source>
</evidence>
<organism evidence="3">
    <name type="scientific">Ganoderma boninense</name>
    <dbReference type="NCBI Taxonomy" id="34458"/>
    <lineage>
        <taxon>Eukaryota</taxon>
        <taxon>Fungi</taxon>
        <taxon>Dikarya</taxon>
        <taxon>Basidiomycota</taxon>
        <taxon>Agaricomycotina</taxon>
        <taxon>Agaricomycetes</taxon>
        <taxon>Polyporales</taxon>
        <taxon>Polyporaceae</taxon>
        <taxon>Ganoderma</taxon>
    </lineage>
</organism>
<dbReference type="GO" id="GO:0005737">
    <property type="term" value="C:cytoplasm"/>
    <property type="evidence" value="ECO:0007669"/>
    <property type="project" value="TreeGrafter"/>
</dbReference>
<name>A0A5K1K4I5_9APHY</name>
<sequence length="300" mass="34313">MNRFNRFIVHGDHKDDDVPMNGTDGSSKKGKAKGKAKEEHAFQLTDDIHAAESVVLGEQIAAHKYEVTLEQSSFTTEKFALYESYQKNIHHEDDVTAKGFTRFLCKSSLSLQIIDYPSEQPDGLPEFYGSYHQLHRVDGKLMAMSVLDITPNCVSSVYFMYEKEWERFSMGKLSAMREVSLVKEMHAAGLANMKFLYLGLYVHTCVKMRYKGEYSPTYMLDPENYEWFPLEKFRPLLDKNHYVSVAHPEHCLAAPATEADPPQEVPDEVLSTARAVVGFQHNVVKVEPLRGIYRMRMNGQ</sequence>
<evidence type="ECO:0000313" key="3">
    <source>
        <dbReference type="EMBL" id="VWP00538.1"/>
    </source>
</evidence>
<dbReference type="InterPro" id="IPR030700">
    <property type="entry name" value="N-end_Aminoacyl_Trfase"/>
</dbReference>
<reference evidence="3" key="1">
    <citation type="submission" date="2019-10" db="EMBL/GenBank/DDBJ databases">
        <authorList>
            <person name="Nor Muhammad N."/>
        </authorList>
    </citation>
    <scope>NUCLEOTIDE SEQUENCE</scope>
</reference>
<evidence type="ECO:0000256" key="1">
    <source>
        <dbReference type="SAM" id="MobiDB-lite"/>
    </source>
</evidence>